<organism evidence="2 3">
    <name type="scientific">Tsukamurella paurometabola</name>
    <name type="common">Corynebacterium paurometabolum</name>
    <dbReference type="NCBI Taxonomy" id="2061"/>
    <lineage>
        <taxon>Bacteria</taxon>
        <taxon>Bacillati</taxon>
        <taxon>Actinomycetota</taxon>
        <taxon>Actinomycetes</taxon>
        <taxon>Mycobacteriales</taxon>
        <taxon>Tsukamurellaceae</taxon>
        <taxon>Tsukamurella</taxon>
    </lineage>
</organism>
<reference evidence="2 3" key="1">
    <citation type="submission" date="2018-12" db="EMBL/GenBank/DDBJ databases">
        <authorList>
            <consortium name="Pathogen Informatics"/>
        </authorList>
    </citation>
    <scope>NUCLEOTIDE SEQUENCE [LARGE SCALE GENOMIC DNA]</scope>
    <source>
        <strain evidence="2 3">NCTC10741</strain>
    </source>
</reference>
<protein>
    <recommendedName>
        <fullName evidence="4">Sigma-70, region 4</fullName>
    </recommendedName>
</protein>
<dbReference type="RefSeq" id="WP_126195992.1">
    <property type="nucleotide sequence ID" value="NZ_CP085954.1"/>
</dbReference>
<evidence type="ECO:0000313" key="3">
    <source>
        <dbReference type="Proteomes" id="UP000271626"/>
    </source>
</evidence>
<accession>A0A3P8JZV7</accession>
<name>A0A3P8JZV7_TSUPA</name>
<gene>
    <name evidence="2" type="ORF">NCTC10741_01941</name>
</gene>
<feature type="region of interest" description="Disordered" evidence="1">
    <location>
        <begin position="63"/>
        <end position="88"/>
    </location>
</feature>
<proteinExistence type="predicted"/>
<sequence>MIDDDPVAEELAQHPPRTGPWFRCRRAQMLRLVSFTGPDHWTHRQIATRYGVTVQVVADQIRQARREHAASPVGSRTDPAPDDEPRTP</sequence>
<dbReference type="AlphaFoldDB" id="A0A3P8JZV7"/>
<dbReference type="EMBL" id="LR131273">
    <property type="protein sequence ID" value="VDR38809.1"/>
    <property type="molecule type" value="Genomic_DNA"/>
</dbReference>
<evidence type="ECO:0008006" key="4">
    <source>
        <dbReference type="Google" id="ProtNLM"/>
    </source>
</evidence>
<evidence type="ECO:0000313" key="2">
    <source>
        <dbReference type="EMBL" id="VDR38809.1"/>
    </source>
</evidence>
<evidence type="ECO:0000256" key="1">
    <source>
        <dbReference type="SAM" id="MobiDB-lite"/>
    </source>
</evidence>
<dbReference type="Proteomes" id="UP000271626">
    <property type="component" value="Chromosome"/>
</dbReference>